<sequence length="365" mass="41723">MNLDNVCLKTEFAPFTWSSQTFADALSLLKPLICKTDSFTKMDKLKLLQLKYVKLTGSYKNFPELRWLCWHGCYFTKIPSGLLMSALVAIDMSYVNLKTFEPPMVLNSLKILNLKESCKLLSINKLSPLPNLETLILWNCSSPTHVCETIGGLESLVLLDFTVCKNVWKVSSNRSNINLLKRLKALCIGGGIPKQSSFSLPDSLKFLFLNNCDLGNNNNVRLVFSGQPLFYMNLGNNIFKKLPCNINLKMLQVLELTFCPNIKSLLSLPSTLEELYTYWCFSLKEITFKSHLFRLRKFMYQVSEVQGLFKLVSVAELDEAELGHMKWIKTYKDCRVDLVGDEISRDRIWHTPIPLSLSLSPYLLL</sequence>
<dbReference type="PANTHER" id="PTHR11017:SF492">
    <property type="entry name" value="TIR DOMAIN, P-LOOP CONTAINING NUCLEOSIDE TRIPHOSPHATE HYDROLASE"/>
    <property type="match status" value="1"/>
</dbReference>
<evidence type="ECO:0000313" key="1">
    <source>
        <dbReference type="EMBL" id="KAJ0225809.1"/>
    </source>
</evidence>
<organism evidence="1 2">
    <name type="scientific">Lactuca sativa</name>
    <name type="common">Garden lettuce</name>
    <dbReference type="NCBI Taxonomy" id="4236"/>
    <lineage>
        <taxon>Eukaryota</taxon>
        <taxon>Viridiplantae</taxon>
        <taxon>Streptophyta</taxon>
        <taxon>Embryophyta</taxon>
        <taxon>Tracheophyta</taxon>
        <taxon>Spermatophyta</taxon>
        <taxon>Magnoliopsida</taxon>
        <taxon>eudicotyledons</taxon>
        <taxon>Gunneridae</taxon>
        <taxon>Pentapetalae</taxon>
        <taxon>asterids</taxon>
        <taxon>campanulids</taxon>
        <taxon>Asterales</taxon>
        <taxon>Asteraceae</taxon>
        <taxon>Cichorioideae</taxon>
        <taxon>Cichorieae</taxon>
        <taxon>Lactucinae</taxon>
        <taxon>Lactuca</taxon>
    </lineage>
</organism>
<proteinExistence type="predicted"/>
<dbReference type="PANTHER" id="PTHR11017">
    <property type="entry name" value="LEUCINE-RICH REPEAT-CONTAINING PROTEIN"/>
    <property type="match status" value="1"/>
</dbReference>
<keyword evidence="2" id="KW-1185">Reference proteome</keyword>
<dbReference type="AlphaFoldDB" id="A0A9R1WL78"/>
<dbReference type="SUPFAM" id="SSF52058">
    <property type="entry name" value="L domain-like"/>
    <property type="match status" value="1"/>
</dbReference>
<dbReference type="InterPro" id="IPR044974">
    <property type="entry name" value="Disease_R_plants"/>
</dbReference>
<accession>A0A9R1WL78</accession>
<reference evidence="1 2" key="1">
    <citation type="journal article" date="2017" name="Nat. Commun.">
        <title>Genome assembly with in vitro proximity ligation data and whole-genome triplication in lettuce.</title>
        <authorList>
            <person name="Reyes-Chin-Wo S."/>
            <person name="Wang Z."/>
            <person name="Yang X."/>
            <person name="Kozik A."/>
            <person name="Arikit S."/>
            <person name="Song C."/>
            <person name="Xia L."/>
            <person name="Froenicke L."/>
            <person name="Lavelle D.O."/>
            <person name="Truco M.J."/>
            <person name="Xia R."/>
            <person name="Zhu S."/>
            <person name="Xu C."/>
            <person name="Xu H."/>
            <person name="Xu X."/>
            <person name="Cox K."/>
            <person name="Korf I."/>
            <person name="Meyers B.C."/>
            <person name="Michelmore R.W."/>
        </authorList>
    </citation>
    <scope>NUCLEOTIDE SEQUENCE [LARGE SCALE GENOMIC DNA]</scope>
    <source>
        <strain evidence="2">cv. Salinas</strain>
        <tissue evidence="1">Seedlings</tissue>
    </source>
</reference>
<gene>
    <name evidence="1" type="ORF">LSAT_V11C100034360</name>
</gene>
<dbReference type="InterPro" id="IPR032675">
    <property type="entry name" value="LRR_dom_sf"/>
</dbReference>
<evidence type="ECO:0000313" key="2">
    <source>
        <dbReference type="Proteomes" id="UP000235145"/>
    </source>
</evidence>
<dbReference type="GO" id="GO:0006952">
    <property type="term" value="P:defense response"/>
    <property type="evidence" value="ECO:0007669"/>
    <property type="project" value="InterPro"/>
</dbReference>
<comment type="caution">
    <text evidence="1">The sequence shown here is derived from an EMBL/GenBank/DDBJ whole genome shotgun (WGS) entry which is preliminary data.</text>
</comment>
<dbReference type="EMBL" id="NBSK02000001">
    <property type="protein sequence ID" value="KAJ0225809.1"/>
    <property type="molecule type" value="Genomic_DNA"/>
</dbReference>
<dbReference type="Gene3D" id="3.80.10.10">
    <property type="entry name" value="Ribonuclease Inhibitor"/>
    <property type="match status" value="1"/>
</dbReference>
<dbReference type="Proteomes" id="UP000235145">
    <property type="component" value="Unassembled WGS sequence"/>
</dbReference>
<protein>
    <submittedName>
        <fullName evidence="1">Uncharacterized protein</fullName>
    </submittedName>
</protein>
<name>A0A9R1WL78_LACSA</name>